<evidence type="ECO:0000256" key="5">
    <source>
        <dbReference type="ARBA" id="ARBA00022553"/>
    </source>
</evidence>
<sequence length="234" mass="25544">MNKLMSRKRAEADRQALWVSLAAVLHDIRNPLHNATLLLESLDGQGGNALEVRDQVLEQLERVHARIRRVMEQLPEFAGEGAGTPPVRLAQVLNETIGLIQPQALEMDVAVGMNCLDDLVVKSNPGFLVQALEHLMLNCLEILARQPQDKPRRLWLSASREKGVVWLSVQDSGPGLPPEVARAPFEPLVSQSPTGMGLGLAIAHALTRAGGGELMLQNTSDSGTHFRIRLEGTL</sequence>
<evidence type="ECO:0000256" key="7">
    <source>
        <dbReference type="ARBA" id="ARBA00022741"/>
    </source>
</evidence>
<keyword evidence="6" id="KW-0808">Transferase</keyword>
<evidence type="ECO:0000256" key="2">
    <source>
        <dbReference type="ARBA" id="ARBA00004651"/>
    </source>
</evidence>
<comment type="catalytic activity">
    <reaction evidence="1">
        <text>ATP + protein L-histidine = ADP + protein N-phospho-L-histidine.</text>
        <dbReference type="EC" id="2.7.13.3"/>
    </reaction>
</comment>
<dbReference type="PANTHER" id="PTHR44936">
    <property type="entry name" value="SENSOR PROTEIN CREC"/>
    <property type="match status" value="1"/>
</dbReference>
<organism evidence="11 12">
    <name type="scientific">Thermithiobacillus plumbiphilus</name>
    <dbReference type="NCBI Taxonomy" id="1729899"/>
    <lineage>
        <taxon>Bacteria</taxon>
        <taxon>Pseudomonadati</taxon>
        <taxon>Pseudomonadota</taxon>
        <taxon>Acidithiobacillia</taxon>
        <taxon>Acidithiobacillales</taxon>
        <taxon>Thermithiobacillaceae</taxon>
        <taxon>Thermithiobacillus</taxon>
    </lineage>
</organism>
<evidence type="ECO:0000256" key="9">
    <source>
        <dbReference type="ARBA" id="ARBA00022840"/>
    </source>
</evidence>
<dbReference type="InterPro" id="IPR003594">
    <property type="entry name" value="HATPase_dom"/>
</dbReference>
<dbReference type="SUPFAM" id="SSF55874">
    <property type="entry name" value="ATPase domain of HSP90 chaperone/DNA topoisomerase II/histidine kinase"/>
    <property type="match status" value="1"/>
</dbReference>
<evidence type="ECO:0000313" key="11">
    <source>
        <dbReference type="EMBL" id="MEK8090724.1"/>
    </source>
</evidence>
<keyword evidence="4" id="KW-1003">Cell membrane</keyword>
<dbReference type="InterPro" id="IPR050980">
    <property type="entry name" value="2C_sensor_his_kinase"/>
</dbReference>
<evidence type="ECO:0000256" key="6">
    <source>
        <dbReference type="ARBA" id="ARBA00022679"/>
    </source>
</evidence>
<comment type="subcellular location">
    <subcellularLocation>
        <location evidence="2">Cell membrane</location>
        <topology evidence="2">Multi-pass membrane protein</topology>
    </subcellularLocation>
</comment>
<dbReference type="InterPro" id="IPR005467">
    <property type="entry name" value="His_kinase_dom"/>
</dbReference>
<comment type="caution">
    <text evidence="11">The sequence shown here is derived from an EMBL/GenBank/DDBJ whole genome shotgun (WGS) entry which is preliminary data.</text>
</comment>
<dbReference type="PANTHER" id="PTHR44936:SF10">
    <property type="entry name" value="SENSOR PROTEIN RSTB"/>
    <property type="match status" value="1"/>
</dbReference>
<dbReference type="CDD" id="cd00082">
    <property type="entry name" value="HisKA"/>
    <property type="match status" value="1"/>
</dbReference>
<accession>A0ABU9DB23</accession>
<dbReference type="Gene3D" id="3.30.565.10">
    <property type="entry name" value="Histidine kinase-like ATPase, C-terminal domain"/>
    <property type="match status" value="1"/>
</dbReference>
<dbReference type="GO" id="GO:0016301">
    <property type="term" value="F:kinase activity"/>
    <property type="evidence" value="ECO:0007669"/>
    <property type="project" value="UniProtKB-KW"/>
</dbReference>
<keyword evidence="7" id="KW-0547">Nucleotide-binding</keyword>
<dbReference type="Pfam" id="PF02518">
    <property type="entry name" value="HATPase_c"/>
    <property type="match status" value="1"/>
</dbReference>
<evidence type="ECO:0000256" key="4">
    <source>
        <dbReference type="ARBA" id="ARBA00022475"/>
    </source>
</evidence>
<keyword evidence="5" id="KW-0597">Phosphoprotein</keyword>
<dbReference type="Proteomes" id="UP001446205">
    <property type="component" value="Unassembled WGS sequence"/>
</dbReference>
<name>A0ABU9DB23_9PROT</name>
<feature type="domain" description="Histidine kinase" evidence="10">
    <location>
        <begin position="23"/>
        <end position="234"/>
    </location>
</feature>
<keyword evidence="12" id="KW-1185">Reference proteome</keyword>
<dbReference type="PROSITE" id="PS50109">
    <property type="entry name" value="HIS_KIN"/>
    <property type="match status" value="1"/>
</dbReference>
<dbReference type="InterPro" id="IPR004358">
    <property type="entry name" value="Sig_transdc_His_kin-like_C"/>
</dbReference>
<dbReference type="RefSeq" id="WP_341371780.1">
    <property type="nucleotide sequence ID" value="NZ_JBBPCO010000015.1"/>
</dbReference>
<evidence type="ECO:0000313" key="12">
    <source>
        <dbReference type="Proteomes" id="UP001446205"/>
    </source>
</evidence>
<evidence type="ECO:0000256" key="1">
    <source>
        <dbReference type="ARBA" id="ARBA00000085"/>
    </source>
</evidence>
<evidence type="ECO:0000256" key="3">
    <source>
        <dbReference type="ARBA" id="ARBA00012438"/>
    </source>
</evidence>
<dbReference type="SMART" id="SM00387">
    <property type="entry name" value="HATPase_c"/>
    <property type="match status" value="1"/>
</dbReference>
<dbReference type="InterPro" id="IPR036097">
    <property type="entry name" value="HisK_dim/P_sf"/>
</dbReference>
<evidence type="ECO:0000256" key="8">
    <source>
        <dbReference type="ARBA" id="ARBA00022777"/>
    </source>
</evidence>
<dbReference type="PRINTS" id="PR00344">
    <property type="entry name" value="BCTRLSENSOR"/>
</dbReference>
<keyword evidence="4" id="KW-0472">Membrane</keyword>
<dbReference type="SUPFAM" id="SSF47384">
    <property type="entry name" value="Homodimeric domain of signal transducing histidine kinase"/>
    <property type="match status" value="1"/>
</dbReference>
<evidence type="ECO:0000259" key="10">
    <source>
        <dbReference type="PROSITE" id="PS50109"/>
    </source>
</evidence>
<dbReference type="InterPro" id="IPR036890">
    <property type="entry name" value="HATPase_C_sf"/>
</dbReference>
<keyword evidence="9" id="KW-0067">ATP-binding</keyword>
<reference evidence="11 12" key="1">
    <citation type="submission" date="2024-04" db="EMBL/GenBank/DDBJ databases">
        <authorList>
            <person name="Abashina T."/>
            <person name="Shaikin A."/>
        </authorList>
    </citation>
    <scope>NUCLEOTIDE SEQUENCE [LARGE SCALE GENOMIC DNA]</scope>
    <source>
        <strain evidence="11 12">AAFK</strain>
    </source>
</reference>
<gene>
    <name evidence="11" type="ORF">WOB96_13280</name>
</gene>
<proteinExistence type="predicted"/>
<dbReference type="InterPro" id="IPR003661">
    <property type="entry name" value="HisK_dim/P_dom"/>
</dbReference>
<protein>
    <recommendedName>
        <fullName evidence="3">histidine kinase</fullName>
        <ecNumber evidence="3">2.7.13.3</ecNumber>
    </recommendedName>
</protein>
<dbReference type="EMBL" id="JBBPCO010000015">
    <property type="protein sequence ID" value="MEK8090724.1"/>
    <property type="molecule type" value="Genomic_DNA"/>
</dbReference>
<dbReference type="EC" id="2.7.13.3" evidence="3"/>
<keyword evidence="8 11" id="KW-0418">Kinase</keyword>